<name>A0AAD1XR75_EUPCR</name>
<reference evidence="1" key="1">
    <citation type="submission" date="2023-07" db="EMBL/GenBank/DDBJ databases">
        <authorList>
            <consortium name="AG Swart"/>
            <person name="Singh M."/>
            <person name="Singh A."/>
            <person name="Seah K."/>
            <person name="Emmerich C."/>
        </authorList>
    </citation>
    <scope>NUCLEOTIDE SEQUENCE</scope>
    <source>
        <strain evidence="1">DP1</strain>
    </source>
</reference>
<evidence type="ECO:0000313" key="1">
    <source>
        <dbReference type="EMBL" id="CAI2376915.1"/>
    </source>
</evidence>
<gene>
    <name evidence="1" type="ORF">ECRASSUSDP1_LOCUS18292</name>
</gene>
<comment type="caution">
    <text evidence="1">The sequence shown here is derived from an EMBL/GenBank/DDBJ whole genome shotgun (WGS) entry which is preliminary data.</text>
</comment>
<organism evidence="1 2">
    <name type="scientific">Euplotes crassus</name>
    <dbReference type="NCBI Taxonomy" id="5936"/>
    <lineage>
        <taxon>Eukaryota</taxon>
        <taxon>Sar</taxon>
        <taxon>Alveolata</taxon>
        <taxon>Ciliophora</taxon>
        <taxon>Intramacronucleata</taxon>
        <taxon>Spirotrichea</taxon>
        <taxon>Hypotrichia</taxon>
        <taxon>Euplotida</taxon>
        <taxon>Euplotidae</taxon>
        <taxon>Moneuplotes</taxon>
    </lineage>
</organism>
<dbReference type="Proteomes" id="UP001295684">
    <property type="component" value="Unassembled WGS sequence"/>
</dbReference>
<evidence type="ECO:0000313" key="2">
    <source>
        <dbReference type="Proteomes" id="UP001295684"/>
    </source>
</evidence>
<sequence length="249" mass="29208">MFWRGGSGLEFRRMWSVRKDDDTKEEIIEKLEKLDVSQKAAVLKRVELLKKDALLYNFKACCMSNSSQTWENSKFYYIRIDKIRTKYLDETLQLFLKNTRQAELEFADTCTVFRMAQTKITLMKTIHRFCILKITGISLTSKQFIKLIMSGTFLETLVLCDSEIIGPKLTFACPRSLPLQEFVMFEREINPTRYARNIDYYRTILENLDQCKFTDALDYILFENTDLQAPESLALEQTISGLKVKFITK</sequence>
<dbReference type="AlphaFoldDB" id="A0AAD1XR75"/>
<keyword evidence="2" id="KW-1185">Reference proteome</keyword>
<accession>A0AAD1XR75</accession>
<protein>
    <submittedName>
        <fullName evidence="1">Uncharacterized protein</fullName>
    </submittedName>
</protein>
<proteinExistence type="predicted"/>
<dbReference type="EMBL" id="CAMPGE010018505">
    <property type="protein sequence ID" value="CAI2376915.1"/>
    <property type="molecule type" value="Genomic_DNA"/>
</dbReference>